<dbReference type="GO" id="GO:0006465">
    <property type="term" value="P:signal peptide processing"/>
    <property type="evidence" value="ECO:0007669"/>
    <property type="project" value="TreeGrafter"/>
</dbReference>
<keyword evidence="4" id="KW-0808">Transferase</keyword>
<dbReference type="GO" id="GO:0005886">
    <property type="term" value="C:plasma membrane"/>
    <property type="evidence" value="ECO:0007669"/>
    <property type="project" value="TreeGrafter"/>
</dbReference>
<feature type="transmembrane region" description="Helical" evidence="2">
    <location>
        <begin position="90"/>
        <end position="108"/>
    </location>
</feature>
<feature type="transmembrane region" description="Helical" evidence="2">
    <location>
        <begin position="193"/>
        <end position="210"/>
    </location>
</feature>
<dbReference type="Gene3D" id="1.20.120.1220">
    <property type="match status" value="1"/>
</dbReference>
<evidence type="ECO:0000256" key="1">
    <source>
        <dbReference type="ARBA" id="ARBA00005801"/>
    </source>
</evidence>
<accession>A0A3N1H474</accession>
<evidence type="ECO:0000259" key="3">
    <source>
        <dbReference type="Pfam" id="PF01478"/>
    </source>
</evidence>
<dbReference type="GO" id="GO:0032259">
    <property type="term" value="P:methylation"/>
    <property type="evidence" value="ECO:0007669"/>
    <property type="project" value="UniProtKB-KW"/>
</dbReference>
<dbReference type="Proteomes" id="UP000268727">
    <property type="component" value="Unassembled WGS sequence"/>
</dbReference>
<dbReference type="InterPro" id="IPR050882">
    <property type="entry name" value="Prepilin_peptidase/N-MTase"/>
</dbReference>
<reference evidence="4 5" key="1">
    <citation type="submission" date="2018-11" db="EMBL/GenBank/DDBJ databases">
        <title>Sequencing the genomes of 1000 actinobacteria strains.</title>
        <authorList>
            <person name="Klenk H.-P."/>
        </authorList>
    </citation>
    <scope>NUCLEOTIDE SEQUENCE [LARGE SCALE GENOMIC DNA]</scope>
    <source>
        <strain evidence="4 5">DSM 44231</strain>
    </source>
</reference>
<comment type="similarity">
    <text evidence="1">Belongs to the peptidase A24 family.</text>
</comment>
<evidence type="ECO:0000256" key="2">
    <source>
        <dbReference type="SAM" id="Phobius"/>
    </source>
</evidence>
<dbReference type="Pfam" id="PF01478">
    <property type="entry name" value="Peptidase_A24"/>
    <property type="match status" value="1"/>
</dbReference>
<feature type="transmembrane region" description="Helical" evidence="2">
    <location>
        <begin position="36"/>
        <end position="54"/>
    </location>
</feature>
<dbReference type="OrthoDB" id="2087435at2"/>
<feature type="transmembrane region" description="Helical" evidence="2">
    <location>
        <begin position="157"/>
        <end position="181"/>
    </location>
</feature>
<gene>
    <name evidence="4" type="ORF">EDD40_2603</name>
</gene>
<organism evidence="4 5">
    <name type="scientific">Saccharothrix texasensis</name>
    <dbReference type="NCBI Taxonomy" id="103734"/>
    <lineage>
        <taxon>Bacteria</taxon>
        <taxon>Bacillati</taxon>
        <taxon>Actinomycetota</taxon>
        <taxon>Actinomycetes</taxon>
        <taxon>Pseudonocardiales</taxon>
        <taxon>Pseudonocardiaceae</taxon>
        <taxon>Saccharothrix</taxon>
    </lineage>
</organism>
<proteinExistence type="inferred from homology"/>
<feature type="transmembrane region" description="Helical" evidence="2">
    <location>
        <begin position="115"/>
        <end position="137"/>
    </location>
</feature>
<dbReference type="InterPro" id="IPR000045">
    <property type="entry name" value="Prepilin_IV_endopep_pep"/>
</dbReference>
<keyword evidence="2" id="KW-1133">Transmembrane helix</keyword>
<dbReference type="GO" id="GO:0004190">
    <property type="term" value="F:aspartic-type endopeptidase activity"/>
    <property type="evidence" value="ECO:0007669"/>
    <property type="project" value="InterPro"/>
</dbReference>
<keyword evidence="2" id="KW-0472">Membrane</keyword>
<dbReference type="PANTHER" id="PTHR30487:SF0">
    <property type="entry name" value="PREPILIN LEADER PEPTIDASE_N-METHYLTRANSFERASE-RELATED"/>
    <property type="match status" value="1"/>
</dbReference>
<comment type="caution">
    <text evidence="4">The sequence shown here is derived from an EMBL/GenBank/DDBJ whole genome shotgun (WGS) entry which is preliminary data.</text>
</comment>
<dbReference type="AlphaFoldDB" id="A0A3N1H474"/>
<protein>
    <submittedName>
        <fullName evidence="4">Leader peptidase (Prepilin peptidase)/N-methyltransferase</fullName>
    </submittedName>
</protein>
<name>A0A3N1H474_9PSEU</name>
<evidence type="ECO:0000313" key="4">
    <source>
        <dbReference type="EMBL" id="ROP37298.1"/>
    </source>
</evidence>
<evidence type="ECO:0000313" key="5">
    <source>
        <dbReference type="Proteomes" id="UP000268727"/>
    </source>
</evidence>
<dbReference type="RefSeq" id="WP_123743122.1">
    <property type="nucleotide sequence ID" value="NZ_RJKM01000001.1"/>
</dbReference>
<keyword evidence="4" id="KW-0489">Methyltransferase</keyword>
<dbReference type="EMBL" id="RJKM01000001">
    <property type="protein sequence ID" value="ROP37298.1"/>
    <property type="molecule type" value="Genomic_DNA"/>
</dbReference>
<dbReference type="GO" id="GO:0008168">
    <property type="term" value="F:methyltransferase activity"/>
    <property type="evidence" value="ECO:0007669"/>
    <property type="project" value="UniProtKB-KW"/>
</dbReference>
<keyword evidence="2" id="KW-0812">Transmembrane</keyword>
<dbReference type="PANTHER" id="PTHR30487">
    <property type="entry name" value="TYPE 4 PREPILIN-LIKE PROTEINS LEADER PEPTIDE-PROCESSING ENZYME"/>
    <property type="match status" value="1"/>
</dbReference>
<keyword evidence="5" id="KW-1185">Reference proteome</keyword>
<feature type="domain" description="Prepilin type IV endopeptidase peptidase" evidence="3">
    <location>
        <begin position="78"/>
        <end position="173"/>
    </location>
</feature>
<sequence>MNGVLLPLWAGVGLLTGALLAIPVRRLLGSRPTAIFFLAWALPALTAAAFAVLAWRFGERFDLLPFSVLAAGGVPLGAVDGLERRLPSRLLLPTAAVVGSLLLASAMADSQPTRLLHALAGMTILALLYLGIALLTSGGLGAGDVKLGGLLGLALGWLGWSELIVGTMLGWLAAALGWFVLRASGRLTRDSTLPLGPFLLLGALLVVSLPV</sequence>